<organism evidence="1 2">
    <name type="scientific">Fodinicola feengrottensis</name>
    <dbReference type="NCBI Taxonomy" id="435914"/>
    <lineage>
        <taxon>Bacteria</taxon>
        <taxon>Bacillati</taxon>
        <taxon>Actinomycetota</taxon>
        <taxon>Actinomycetes</taxon>
        <taxon>Mycobacteriales</taxon>
        <taxon>Fodinicola</taxon>
    </lineage>
</organism>
<keyword evidence="2" id="KW-1185">Reference proteome</keyword>
<dbReference type="EMBL" id="BAAANY010000003">
    <property type="protein sequence ID" value="GAA1663410.1"/>
    <property type="molecule type" value="Genomic_DNA"/>
</dbReference>
<protein>
    <submittedName>
        <fullName evidence="1">Uncharacterized protein</fullName>
    </submittedName>
</protein>
<dbReference type="Proteomes" id="UP001500618">
    <property type="component" value="Unassembled WGS sequence"/>
</dbReference>
<gene>
    <name evidence="1" type="ORF">GCM10009765_11140</name>
</gene>
<evidence type="ECO:0000313" key="2">
    <source>
        <dbReference type="Proteomes" id="UP001500618"/>
    </source>
</evidence>
<proteinExistence type="predicted"/>
<reference evidence="2" key="1">
    <citation type="journal article" date="2019" name="Int. J. Syst. Evol. Microbiol.">
        <title>The Global Catalogue of Microorganisms (GCM) 10K type strain sequencing project: providing services to taxonomists for standard genome sequencing and annotation.</title>
        <authorList>
            <consortium name="The Broad Institute Genomics Platform"/>
            <consortium name="The Broad Institute Genome Sequencing Center for Infectious Disease"/>
            <person name="Wu L."/>
            <person name="Ma J."/>
        </authorList>
    </citation>
    <scope>NUCLEOTIDE SEQUENCE [LARGE SCALE GENOMIC DNA]</scope>
    <source>
        <strain evidence="2">JCM 14718</strain>
    </source>
</reference>
<dbReference type="RefSeq" id="WP_344307726.1">
    <property type="nucleotide sequence ID" value="NZ_BAAANY010000003.1"/>
</dbReference>
<sequence length="153" mass="16581">MIDVDMEFSSAIPADLAARYDEEARLIEVLVVDGQVWAKGIDIAGVVVVDLTDDRVVANFDVIAPRETWKVGLPIESVSGSSRSGTMRIPSDVIREGSIELPVDIFRSTESQIVQVLFGKPTGDSTLATVALTQSCRAIMESRRLLGFELSLA</sequence>
<evidence type="ECO:0000313" key="1">
    <source>
        <dbReference type="EMBL" id="GAA1663410.1"/>
    </source>
</evidence>
<accession>A0ABP4RZD0</accession>
<comment type="caution">
    <text evidence="1">The sequence shown here is derived from an EMBL/GenBank/DDBJ whole genome shotgun (WGS) entry which is preliminary data.</text>
</comment>
<name>A0ABP4RZD0_9ACTN</name>